<proteinExistence type="predicted"/>
<feature type="non-terminal residue" evidence="1">
    <location>
        <position position="58"/>
    </location>
</feature>
<gene>
    <name evidence="1" type="ORF">LCGC14_3130150</name>
</gene>
<protein>
    <submittedName>
        <fullName evidence="1">Uncharacterized protein</fullName>
    </submittedName>
</protein>
<dbReference type="EMBL" id="LAZR01068287">
    <property type="protein sequence ID" value="KKK49924.1"/>
    <property type="molecule type" value="Genomic_DNA"/>
</dbReference>
<comment type="caution">
    <text evidence="1">The sequence shown here is derived from an EMBL/GenBank/DDBJ whole genome shotgun (WGS) entry which is preliminary data.</text>
</comment>
<accession>A0A0F8Y705</accession>
<sequence>MSIEDLETFLDTLEVEPPSVIEPTSVKELVGKREDIVAIAAQREIEDRFNNSISFDVQ</sequence>
<reference evidence="1" key="1">
    <citation type="journal article" date="2015" name="Nature">
        <title>Complex archaea that bridge the gap between prokaryotes and eukaryotes.</title>
        <authorList>
            <person name="Spang A."/>
            <person name="Saw J.H."/>
            <person name="Jorgensen S.L."/>
            <person name="Zaremba-Niedzwiedzka K."/>
            <person name="Martijn J."/>
            <person name="Lind A.E."/>
            <person name="van Eijk R."/>
            <person name="Schleper C."/>
            <person name="Guy L."/>
            <person name="Ettema T.J."/>
        </authorList>
    </citation>
    <scope>NUCLEOTIDE SEQUENCE</scope>
</reference>
<evidence type="ECO:0000313" key="1">
    <source>
        <dbReference type="EMBL" id="KKK49924.1"/>
    </source>
</evidence>
<dbReference type="AlphaFoldDB" id="A0A0F8Y705"/>
<name>A0A0F8Y705_9ZZZZ</name>
<organism evidence="1">
    <name type="scientific">marine sediment metagenome</name>
    <dbReference type="NCBI Taxonomy" id="412755"/>
    <lineage>
        <taxon>unclassified sequences</taxon>
        <taxon>metagenomes</taxon>
        <taxon>ecological metagenomes</taxon>
    </lineage>
</organism>